<dbReference type="Pfam" id="PF07583">
    <property type="entry name" value="PSCyt2"/>
    <property type="match status" value="1"/>
</dbReference>
<dbReference type="Pfam" id="PF07587">
    <property type="entry name" value="PSD1"/>
    <property type="match status" value="1"/>
</dbReference>
<dbReference type="InterPro" id="IPR011444">
    <property type="entry name" value="DUF1549"/>
</dbReference>
<gene>
    <name evidence="4" type="ORF">QTN89_18155</name>
</gene>
<dbReference type="EMBL" id="JASZZN010000013">
    <property type="protein sequence ID" value="MDM4017377.1"/>
    <property type="molecule type" value="Genomic_DNA"/>
</dbReference>
<evidence type="ECO:0000313" key="5">
    <source>
        <dbReference type="Proteomes" id="UP001239462"/>
    </source>
</evidence>
<dbReference type="PANTHER" id="PTHR35889:SF3">
    <property type="entry name" value="F-BOX DOMAIN-CONTAINING PROTEIN"/>
    <property type="match status" value="1"/>
</dbReference>
<keyword evidence="5" id="KW-1185">Reference proteome</keyword>
<evidence type="ECO:0000259" key="3">
    <source>
        <dbReference type="Pfam" id="PF07635"/>
    </source>
</evidence>
<sequence>MSLLRAATALVVAFIVMESTGHSLERPPERSPEKTLERFEEHIQPLLAKKCGRCHGDRVQKGELNLATLAGIRQGGESGEPAVGETLDESPLWYLIESEEMPPEGLPRLTEDEKQSLKQWIASADLSAVASETKTPLHQHDVLPIVLLRCVTCHGAQRQDGDLDLRSVAGMKRGGQTGPALQPGDAEQSLMIQRIESEACPPSDLLLKFFVRRPTSSETEQLKKWINQGATELPLKPDVANGAPDPLVTDEDRSHWSFQPLPIRDNDSPSTSIDDFIGDRLRQHGLTLSPQADRDTLIRRVYLDLIGMPPTRQQWRYWRESTDPQWYARMVDQLLESPHYGERWGRYWLDLAGYADSEGGISADPIRPVAWKYRDYVIDAFNDDKPYDQFLLEQLAGDELVDYQNAETVTEEMVDRLVATGFLRMGIDETGSRTMNFVPERLKVISDAINIVSTSLMGLTMECARCHSHKYDPIPQRDYYRFKAIFQGAFDEHDWLSFKTRKINFGTDHQRQTAAKINPPLQRKIKQLQSKQKQAKKQLQLSLLRAHYPNQSDEDNELTVKALRIADNNRTLPQRTLVERLQLAELLPDSEQPTEVVEVRAEIERLRRQIDRLSRQLAPTLEIRALWDQGRPSPTYLLQRGEHNKPGRWVGPGVPAVLTDGTTTFEVNPPFPGGTAKTGRRLAFARWLIRPDHPLTARVMVNRIWHHHFGRGIVAGLDNFGRQGDRPTHPELLDWLSKSFVDNGWSVKHVHRLIMNSDTYRQSSRVTDQHREHDPDNQWFSRMNLRRLDAEALRDSLLFVSDRLDPNPGGLPDAVSVDRDGLVSIDPTPEGNWRRSVYLQYRRTEIPTMMDTFDYPPMGPNCLSRNVSTVSPQALLMMNNGHIHELSQAFAERIEAICSDAGISDDRSVIENVYGVLLTRQPNDDELFAGRDTLAKLTELYRGDRTPALQAYCHTLFNSAALLYVD</sequence>
<feature type="domain" description="DUF1553" evidence="2">
    <location>
        <begin position="680"/>
        <end position="929"/>
    </location>
</feature>
<dbReference type="PANTHER" id="PTHR35889">
    <property type="entry name" value="CYCLOINULO-OLIGOSACCHARIDE FRUCTANOTRANSFERASE-RELATED"/>
    <property type="match status" value="1"/>
</dbReference>
<organism evidence="4 5">
    <name type="scientific">Roseiconus lacunae</name>
    <dbReference type="NCBI Taxonomy" id="2605694"/>
    <lineage>
        <taxon>Bacteria</taxon>
        <taxon>Pseudomonadati</taxon>
        <taxon>Planctomycetota</taxon>
        <taxon>Planctomycetia</taxon>
        <taxon>Pirellulales</taxon>
        <taxon>Pirellulaceae</taxon>
        <taxon>Roseiconus</taxon>
    </lineage>
</organism>
<evidence type="ECO:0000259" key="2">
    <source>
        <dbReference type="Pfam" id="PF07587"/>
    </source>
</evidence>
<proteinExistence type="predicted"/>
<accession>A0ABT7PLK5</accession>
<feature type="domain" description="DUF1549" evidence="1">
    <location>
        <begin position="273"/>
        <end position="488"/>
    </location>
</feature>
<evidence type="ECO:0000259" key="1">
    <source>
        <dbReference type="Pfam" id="PF07583"/>
    </source>
</evidence>
<dbReference type="Proteomes" id="UP001239462">
    <property type="component" value="Unassembled WGS sequence"/>
</dbReference>
<comment type="caution">
    <text evidence="4">The sequence shown here is derived from an EMBL/GenBank/DDBJ whole genome shotgun (WGS) entry which is preliminary data.</text>
</comment>
<dbReference type="InterPro" id="IPR011429">
    <property type="entry name" value="Cyt_c_Planctomycete-type"/>
</dbReference>
<name>A0ABT7PLK5_9BACT</name>
<dbReference type="Pfam" id="PF07635">
    <property type="entry name" value="PSCyt1"/>
    <property type="match status" value="2"/>
</dbReference>
<dbReference type="InterPro" id="IPR022655">
    <property type="entry name" value="DUF1553"/>
</dbReference>
<feature type="domain" description="Cytochrome C Planctomycete-type" evidence="3">
    <location>
        <begin position="150"/>
        <end position="199"/>
    </location>
</feature>
<evidence type="ECO:0000313" key="4">
    <source>
        <dbReference type="EMBL" id="MDM4017377.1"/>
    </source>
</evidence>
<feature type="domain" description="Cytochrome C Planctomycete-type" evidence="3">
    <location>
        <begin position="51"/>
        <end position="105"/>
    </location>
</feature>
<reference evidence="4 5" key="1">
    <citation type="submission" date="2023-06" db="EMBL/GenBank/DDBJ databases">
        <title>Roseiconus lacunae JC819 isolated from Gulf of Mannar region, Tamil Nadu.</title>
        <authorList>
            <person name="Pk S."/>
            <person name="Ch S."/>
            <person name="Ch V.R."/>
        </authorList>
    </citation>
    <scope>NUCLEOTIDE SEQUENCE [LARGE SCALE GENOMIC DNA]</scope>
    <source>
        <strain evidence="4 5">JC819</strain>
    </source>
</reference>
<protein>
    <submittedName>
        <fullName evidence="4">DUF1553 domain-containing protein</fullName>
    </submittedName>
</protein>
<dbReference type="RefSeq" id="WP_289164831.1">
    <property type="nucleotide sequence ID" value="NZ_JASZZN010000013.1"/>
</dbReference>